<evidence type="ECO:0000256" key="1">
    <source>
        <dbReference type="SAM" id="SignalP"/>
    </source>
</evidence>
<protein>
    <submittedName>
        <fullName evidence="3">Bacterial SH3 domain protein</fullName>
    </submittedName>
</protein>
<accession>A0A3S4GK28</accession>
<evidence type="ECO:0000313" key="3">
    <source>
        <dbReference type="EMBL" id="VDS04795.1"/>
    </source>
</evidence>
<sequence>MFKTFVLAAALTLSGTALASAAWTTGSVNFRDGPGTNYAKLGTIARCVQVEITDQQYGWYRISWNGRWGWVSGRYISADADYCGSNNSGGVYRKPSGY</sequence>
<dbReference type="RefSeq" id="WP_126150345.1">
    <property type="nucleotide sequence ID" value="NZ_JBHTMH010000001.1"/>
</dbReference>
<proteinExistence type="predicted"/>
<dbReference type="Pfam" id="PF08239">
    <property type="entry name" value="SH3_3"/>
    <property type="match status" value="1"/>
</dbReference>
<feature type="chain" id="PRO_5018671936" evidence="1">
    <location>
        <begin position="20"/>
        <end position="98"/>
    </location>
</feature>
<dbReference type="PROSITE" id="PS51781">
    <property type="entry name" value="SH3B"/>
    <property type="match status" value="1"/>
</dbReference>
<evidence type="ECO:0000313" key="4">
    <source>
        <dbReference type="Proteomes" id="UP000268844"/>
    </source>
</evidence>
<dbReference type="PANTHER" id="PTHR34408:SF1">
    <property type="entry name" value="GLYCOSYL HYDROLASE FAMILY 19 DOMAIN-CONTAINING PROTEIN HI_1415"/>
    <property type="match status" value="1"/>
</dbReference>
<dbReference type="OrthoDB" id="7951298at2"/>
<dbReference type="InterPro" id="IPR052354">
    <property type="entry name" value="Cell_Wall_Dynamics_Protein"/>
</dbReference>
<feature type="domain" description="SH3b" evidence="2">
    <location>
        <begin position="14"/>
        <end position="80"/>
    </location>
</feature>
<dbReference type="SMART" id="SM00287">
    <property type="entry name" value="SH3b"/>
    <property type="match status" value="1"/>
</dbReference>
<dbReference type="Gene3D" id="2.30.30.40">
    <property type="entry name" value="SH3 Domains"/>
    <property type="match status" value="1"/>
</dbReference>
<dbReference type="Proteomes" id="UP000268844">
    <property type="component" value="Unassembled WGS sequence"/>
</dbReference>
<name>A0A3S4GK28_9HYPH</name>
<dbReference type="PANTHER" id="PTHR34408">
    <property type="entry name" value="FAMILY PROTEIN, PUTATIVE-RELATED"/>
    <property type="match status" value="1"/>
</dbReference>
<evidence type="ECO:0000259" key="2">
    <source>
        <dbReference type="PROSITE" id="PS51781"/>
    </source>
</evidence>
<keyword evidence="1" id="KW-0732">Signal</keyword>
<dbReference type="EMBL" id="UZWD01000025">
    <property type="protein sequence ID" value="VDS04795.1"/>
    <property type="molecule type" value="Genomic_DNA"/>
</dbReference>
<keyword evidence="4" id="KW-1185">Reference proteome</keyword>
<organism evidence="3 4">
    <name type="scientific">Devosia equisanguinis</name>
    <dbReference type="NCBI Taxonomy" id="2490941"/>
    <lineage>
        <taxon>Bacteria</taxon>
        <taxon>Pseudomonadati</taxon>
        <taxon>Pseudomonadota</taxon>
        <taxon>Alphaproteobacteria</taxon>
        <taxon>Hyphomicrobiales</taxon>
        <taxon>Devosiaceae</taxon>
        <taxon>Devosia</taxon>
    </lineage>
</organism>
<feature type="signal peptide" evidence="1">
    <location>
        <begin position="1"/>
        <end position="19"/>
    </location>
</feature>
<dbReference type="InterPro" id="IPR003646">
    <property type="entry name" value="SH3-like_bac-type"/>
</dbReference>
<dbReference type="AlphaFoldDB" id="A0A3S4GK28"/>
<gene>
    <name evidence="3" type="ORF">DEVEQU_01935</name>
</gene>
<reference evidence="3 4" key="1">
    <citation type="submission" date="2018-12" db="EMBL/GenBank/DDBJ databases">
        <authorList>
            <person name="Criscuolo A."/>
        </authorList>
    </citation>
    <scope>NUCLEOTIDE SEQUENCE [LARGE SCALE GENOMIC DNA]</scope>
    <source>
        <strain evidence="3">ACIP1116281</strain>
    </source>
</reference>